<evidence type="ECO:0000256" key="5">
    <source>
        <dbReference type="SAM" id="Phobius"/>
    </source>
</evidence>
<evidence type="ECO:0000256" key="1">
    <source>
        <dbReference type="ARBA" id="ARBA00022729"/>
    </source>
</evidence>
<evidence type="ECO:0000256" key="3">
    <source>
        <dbReference type="ARBA" id="ARBA00038222"/>
    </source>
</evidence>
<dbReference type="Proteomes" id="UP000694417">
    <property type="component" value="Unplaced"/>
</dbReference>
<keyword evidence="5" id="KW-1133">Transmembrane helix</keyword>
<protein>
    <recommendedName>
        <fullName evidence="6">Immunoglobulin V-set domain-containing protein</fullName>
    </recommendedName>
</protein>
<keyword evidence="2" id="KW-0325">Glycoprotein</keyword>
<dbReference type="AlphaFoldDB" id="A0A8D2I8Z8"/>
<feature type="region of interest" description="Disordered" evidence="4">
    <location>
        <begin position="258"/>
        <end position="352"/>
    </location>
</feature>
<feature type="region of interest" description="Disordered" evidence="4">
    <location>
        <begin position="158"/>
        <end position="178"/>
    </location>
</feature>
<keyword evidence="1" id="KW-0732">Signal</keyword>
<dbReference type="PANTHER" id="PTHR44427:SF21">
    <property type="entry name" value="CEA CELL ADHESION MOLECULE 19"/>
    <property type="match status" value="1"/>
</dbReference>
<dbReference type="InterPro" id="IPR036179">
    <property type="entry name" value="Ig-like_dom_sf"/>
</dbReference>
<accession>A0A8D2I8Z8</accession>
<dbReference type="Ensembl" id="ENSUPAT00010031395.1">
    <property type="protein sequence ID" value="ENSUPAP00010027592.1"/>
    <property type="gene ID" value="ENSUPAG00010021805.1"/>
</dbReference>
<dbReference type="SUPFAM" id="SSF48726">
    <property type="entry name" value="Immunoglobulin"/>
    <property type="match status" value="1"/>
</dbReference>
<feature type="compositionally biased region" description="Polar residues" evidence="4">
    <location>
        <begin position="343"/>
        <end position="352"/>
    </location>
</feature>
<name>A0A8D2I8Z8_UROPR</name>
<dbReference type="Gene3D" id="2.60.40.10">
    <property type="entry name" value="Immunoglobulins"/>
    <property type="match status" value="1"/>
</dbReference>
<reference evidence="7" key="2">
    <citation type="submission" date="2025-09" db="UniProtKB">
        <authorList>
            <consortium name="Ensembl"/>
        </authorList>
    </citation>
    <scope>IDENTIFICATION</scope>
</reference>
<dbReference type="InterPro" id="IPR013106">
    <property type="entry name" value="Ig_V-set"/>
</dbReference>
<keyword evidence="5" id="KW-0472">Membrane</keyword>
<comment type="similarity">
    <text evidence="3">Belongs to the immunoglobulin superfamily. CEA family.</text>
</comment>
<proteinExistence type="inferred from homology"/>
<feature type="domain" description="Immunoglobulin V-set" evidence="6">
    <location>
        <begin position="27"/>
        <end position="110"/>
    </location>
</feature>
<dbReference type="InterPro" id="IPR050831">
    <property type="entry name" value="CEA_cell_adhesion"/>
</dbReference>
<dbReference type="GeneTree" id="ENSGT01100000263479"/>
<keyword evidence="5" id="KW-0812">Transmembrane</keyword>
<feature type="transmembrane region" description="Helical" evidence="5">
    <location>
        <begin position="126"/>
        <end position="152"/>
    </location>
</feature>
<evidence type="ECO:0000256" key="2">
    <source>
        <dbReference type="ARBA" id="ARBA00023180"/>
    </source>
</evidence>
<keyword evidence="8" id="KW-1185">Reference proteome</keyword>
<sequence length="352" mass="37102">RAALRIQKIPEQPQKNQDLLLSLQGVPNSFQDFTWYRGAEAHGGTMLFTYIPGLQRPQRHGSALGQRDVVGFPNGSMLLRRAQPSDSGTYQVAVAINPAWTMRAKTEVRVAEKPQKLPATSPPLDAGLLAATVIGCLSTGLLLAGSLAFLLVTRGCRGPRATTSGKPEPGPRGDTGDNNVYEVMPSPVLLATPLSNTGPTSAALVTPLTLVLPVPPGPAAPRLLPLLPARAQVLSEGRGQGLGRPLGTWHRRRGLAGWAPSTGQEESAPDPAPTPGPWEDQAGPHLPSTCSSKPPAWPPAWAPGPRRVGGQVASWAPPEGPQLTVASSDPWSPPPHEAAPTHRSPQGDTWPR</sequence>
<dbReference type="InterPro" id="IPR013783">
    <property type="entry name" value="Ig-like_fold"/>
</dbReference>
<organism evidence="7 8">
    <name type="scientific">Urocitellus parryii</name>
    <name type="common">Arctic ground squirrel</name>
    <name type="synonym">Spermophilus parryii</name>
    <dbReference type="NCBI Taxonomy" id="9999"/>
    <lineage>
        <taxon>Eukaryota</taxon>
        <taxon>Metazoa</taxon>
        <taxon>Chordata</taxon>
        <taxon>Craniata</taxon>
        <taxon>Vertebrata</taxon>
        <taxon>Euteleostomi</taxon>
        <taxon>Mammalia</taxon>
        <taxon>Eutheria</taxon>
        <taxon>Euarchontoglires</taxon>
        <taxon>Glires</taxon>
        <taxon>Rodentia</taxon>
        <taxon>Sciuromorpha</taxon>
        <taxon>Sciuridae</taxon>
        <taxon>Xerinae</taxon>
        <taxon>Marmotini</taxon>
        <taxon>Urocitellus</taxon>
    </lineage>
</organism>
<evidence type="ECO:0000313" key="8">
    <source>
        <dbReference type="Proteomes" id="UP000694417"/>
    </source>
</evidence>
<evidence type="ECO:0000313" key="7">
    <source>
        <dbReference type="Ensembl" id="ENSUPAP00010027592.1"/>
    </source>
</evidence>
<dbReference type="Pfam" id="PF07686">
    <property type="entry name" value="V-set"/>
    <property type="match status" value="1"/>
</dbReference>
<evidence type="ECO:0000256" key="4">
    <source>
        <dbReference type="SAM" id="MobiDB-lite"/>
    </source>
</evidence>
<dbReference type="PANTHER" id="PTHR44427">
    <property type="entry name" value="CARCINOEMBRYONIC ANTIGEN-RELATED CELL ADHESION MOLECULE 19"/>
    <property type="match status" value="1"/>
</dbReference>
<reference evidence="7" key="1">
    <citation type="submission" date="2025-08" db="UniProtKB">
        <authorList>
            <consortium name="Ensembl"/>
        </authorList>
    </citation>
    <scope>IDENTIFICATION</scope>
</reference>
<evidence type="ECO:0000259" key="6">
    <source>
        <dbReference type="Pfam" id="PF07686"/>
    </source>
</evidence>